<evidence type="ECO:0000313" key="2">
    <source>
        <dbReference type="Proteomes" id="UP000266089"/>
    </source>
</evidence>
<protein>
    <submittedName>
        <fullName evidence="1">Uncharacterized protein</fullName>
    </submittedName>
</protein>
<name>A0A399E619_9DEIN</name>
<dbReference type="RefSeq" id="WP_027887907.1">
    <property type="nucleotide sequence ID" value="NZ_JBHSXZ010000009.1"/>
</dbReference>
<dbReference type="AlphaFoldDB" id="A0A399E619"/>
<proteinExistence type="predicted"/>
<reference evidence="1 2" key="1">
    <citation type="submission" date="2018-08" db="EMBL/GenBank/DDBJ databases">
        <title>Meiothermus cateniformans JCM 15151 genome sequencing project.</title>
        <authorList>
            <person name="Da Costa M.S."/>
            <person name="Albuquerque L."/>
            <person name="Raposo P."/>
            <person name="Froufe H.J.C."/>
            <person name="Barroso C.S."/>
            <person name="Egas C."/>
        </authorList>
    </citation>
    <scope>NUCLEOTIDE SEQUENCE [LARGE SCALE GENOMIC DNA]</scope>
    <source>
        <strain evidence="1 2">JCM 15151</strain>
    </source>
</reference>
<accession>A0A399E619</accession>
<dbReference type="EMBL" id="QWKX01000006">
    <property type="protein sequence ID" value="RIH79378.1"/>
    <property type="molecule type" value="Genomic_DNA"/>
</dbReference>
<comment type="caution">
    <text evidence="1">The sequence shown here is derived from an EMBL/GenBank/DDBJ whole genome shotgun (WGS) entry which is preliminary data.</text>
</comment>
<dbReference type="Proteomes" id="UP000266089">
    <property type="component" value="Unassembled WGS sequence"/>
</dbReference>
<gene>
    <name evidence="1" type="ORF">Mcate_00374</name>
</gene>
<organism evidence="1 2">
    <name type="scientific">Meiothermus taiwanensis</name>
    <dbReference type="NCBI Taxonomy" id="172827"/>
    <lineage>
        <taxon>Bacteria</taxon>
        <taxon>Thermotogati</taxon>
        <taxon>Deinococcota</taxon>
        <taxon>Deinococci</taxon>
        <taxon>Thermales</taxon>
        <taxon>Thermaceae</taxon>
        <taxon>Meiothermus</taxon>
    </lineage>
</organism>
<dbReference type="PROSITE" id="PS51257">
    <property type="entry name" value="PROKAR_LIPOPROTEIN"/>
    <property type="match status" value="1"/>
</dbReference>
<evidence type="ECO:0000313" key="1">
    <source>
        <dbReference type="EMBL" id="RIH79378.1"/>
    </source>
</evidence>
<sequence length="133" mass="14465">MRLSLIALGIFLFLGLGCAQGVVYKLRVTEWSCTPSAGVMIARGTVVNQSGQTLNNVRVNLRVVDKVVTTVNGVPNRKVYGTNSAPIAVRSLVNGASSRFEVRVRPTQSQGVQCQIWFRNPDIVQIPTRVPGQ</sequence>
<dbReference type="OrthoDB" id="26085at2"/>